<comment type="caution">
    <text evidence="2">The sequence shown here is derived from an EMBL/GenBank/DDBJ whole genome shotgun (WGS) entry which is preliminary data.</text>
</comment>
<evidence type="ECO:0000313" key="3">
    <source>
        <dbReference type="Proteomes" id="UP001221757"/>
    </source>
</evidence>
<name>A0AAD7G8E8_MYCRO</name>
<feature type="non-terminal residue" evidence="2">
    <location>
        <position position="146"/>
    </location>
</feature>
<dbReference type="AlphaFoldDB" id="A0AAD7G8E8"/>
<keyword evidence="1" id="KW-1133">Transmembrane helix</keyword>
<proteinExistence type="predicted"/>
<organism evidence="2 3">
    <name type="scientific">Mycena rosella</name>
    <name type="common">Pink bonnet</name>
    <name type="synonym">Agaricus rosellus</name>
    <dbReference type="NCBI Taxonomy" id="1033263"/>
    <lineage>
        <taxon>Eukaryota</taxon>
        <taxon>Fungi</taxon>
        <taxon>Dikarya</taxon>
        <taxon>Basidiomycota</taxon>
        <taxon>Agaricomycotina</taxon>
        <taxon>Agaricomycetes</taxon>
        <taxon>Agaricomycetidae</taxon>
        <taxon>Agaricales</taxon>
        <taxon>Marasmiineae</taxon>
        <taxon>Mycenaceae</taxon>
        <taxon>Mycena</taxon>
    </lineage>
</organism>
<dbReference type="EMBL" id="JARKIE010000141">
    <property type="protein sequence ID" value="KAJ7677206.1"/>
    <property type="molecule type" value="Genomic_DNA"/>
</dbReference>
<protein>
    <submittedName>
        <fullName evidence="2">Uncharacterized protein</fullName>
    </submittedName>
</protein>
<keyword evidence="1" id="KW-0472">Membrane</keyword>
<accession>A0AAD7G8E8</accession>
<gene>
    <name evidence="2" type="ORF">B0H17DRAFT_1079982</name>
</gene>
<keyword evidence="3" id="KW-1185">Reference proteome</keyword>
<reference evidence="2" key="1">
    <citation type="submission" date="2023-03" db="EMBL/GenBank/DDBJ databases">
        <title>Massive genome expansion in bonnet fungi (Mycena s.s.) driven by repeated elements and novel gene families across ecological guilds.</title>
        <authorList>
            <consortium name="Lawrence Berkeley National Laboratory"/>
            <person name="Harder C.B."/>
            <person name="Miyauchi S."/>
            <person name="Viragh M."/>
            <person name="Kuo A."/>
            <person name="Thoen E."/>
            <person name="Andreopoulos B."/>
            <person name="Lu D."/>
            <person name="Skrede I."/>
            <person name="Drula E."/>
            <person name="Henrissat B."/>
            <person name="Morin E."/>
            <person name="Kohler A."/>
            <person name="Barry K."/>
            <person name="LaButti K."/>
            <person name="Morin E."/>
            <person name="Salamov A."/>
            <person name="Lipzen A."/>
            <person name="Mereny Z."/>
            <person name="Hegedus B."/>
            <person name="Baldrian P."/>
            <person name="Stursova M."/>
            <person name="Weitz H."/>
            <person name="Taylor A."/>
            <person name="Grigoriev I.V."/>
            <person name="Nagy L.G."/>
            <person name="Martin F."/>
            <person name="Kauserud H."/>
        </authorList>
    </citation>
    <scope>NUCLEOTIDE SEQUENCE</scope>
    <source>
        <strain evidence="2">CBHHK067</strain>
    </source>
</reference>
<dbReference type="Proteomes" id="UP001221757">
    <property type="component" value="Unassembled WGS sequence"/>
</dbReference>
<evidence type="ECO:0000313" key="2">
    <source>
        <dbReference type="EMBL" id="KAJ7677206.1"/>
    </source>
</evidence>
<feature type="transmembrane region" description="Helical" evidence="1">
    <location>
        <begin position="123"/>
        <end position="142"/>
    </location>
</feature>
<sequence>ISSKSPQNHFLHSLKPPPSSLIFMAFLFFRVLEIKLRKAIPVQPSQPGLPLVPSSPHLSTLALCIGPKAVSLPVLCIHSHLTSMQCINVAIVSSGTLAAVVFGYQEASLVCCIHNSPSAIRVFLLYVFCISLLPNVTLLKVFPCFH</sequence>
<keyword evidence="1" id="KW-0812">Transmembrane</keyword>
<evidence type="ECO:0000256" key="1">
    <source>
        <dbReference type="SAM" id="Phobius"/>
    </source>
</evidence>
<feature type="transmembrane region" description="Helical" evidence="1">
    <location>
        <begin position="20"/>
        <end position="36"/>
    </location>
</feature>